<gene>
    <name evidence="5" type="ORF">QTN47_13130</name>
</gene>
<evidence type="ECO:0000259" key="3">
    <source>
        <dbReference type="Pfam" id="PF08541"/>
    </source>
</evidence>
<dbReference type="Proteomes" id="UP001560573">
    <property type="component" value="Unassembled WGS sequence"/>
</dbReference>
<dbReference type="EMBL" id="JAULBC010000004">
    <property type="protein sequence ID" value="MEX6688450.1"/>
    <property type="molecule type" value="Genomic_DNA"/>
</dbReference>
<dbReference type="NCBIfam" id="NF006829">
    <property type="entry name" value="PRK09352.1"/>
    <property type="match status" value="1"/>
</dbReference>
<dbReference type="Pfam" id="PF08545">
    <property type="entry name" value="ACP_syn_III"/>
    <property type="match status" value="1"/>
</dbReference>
<dbReference type="SUPFAM" id="SSF53901">
    <property type="entry name" value="Thiolase-like"/>
    <property type="match status" value="1"/>
</dbReference>
<keyword evidence="2" id="KW-0012">Acyltransferase</keyword>
<dbReference type="InterPro" id="IPR016039">
    <property type="entry name" value="Thiolase-like"/>
</dbReference>
<feature type="domain" description="Beta-ketoacyl-[acyl-carrier-protein] synthase III C-terminal" evidence="3">
    <location>
        <begin position="248"/>
        <end position="336"/>
    </location>
</feature>
<dbReference type="PANTHER" id="PTHR34069">
    <property type="entry name" value="3-OXOACYL-[ACYL-CARRIER-PROTEIN] SYNTHASE 3"/>
    <property type="match status" value="1"/>
</dbReference>
<dbReference type="Pfam" id="PF08541">
    <property type="entry name" value="ACP_syn_III_C"/>
    <property type="match status" value="1"/>
</dbReference>
<sequence length="336" mass="37120">MNAKIVAISYWLPDQKLTNEEINKLHPEWSVEKIASKTGIYERRIANENISTVDMAYYAVERMFSENNIDKSVVDFILLCTQSPDYFLPSSACVLQNRLGLSTSVGALDFNLGCSGYVYGLGLAKGLIASGSAKNVLLVTSETYSKLIHPDDKSNKTIFGDAAAATLISSDEMLEGLSIGNFVYGTDGKGADNLIVKNGGFGNKHIFPNRSTSLENDQFSSDDYLYMNGAEIFKFTSQNVPELVDSVLKANNTSDEEVDMYIFHQANKYMLDFIRKKMHIPESKFFYFLETCGNTVSSTIPISLSEAFAQRKVSNKSKILLAGFGVGYSWAGCILE</sequence>
<proteinExistence type="predicted"/>
<evidence type="ECO:0000313" key="6">
    <source>
        <dbReference type="Proteomes" id="UP001560573"/>
    </source>
</evidence>
<dbReference type="InterPro" id="IPR013747">
    <property type="entry name" value="ACP_syn_III_C"/>
</dbReference>
<dbReference type="RefSeq" id="WP_369329860.1">
    <property type="nucleotide sequence ID" value="NZ_JAULBC010000004.1"/>
</dbReference>
<evidence type="ECO:0000313" key="5">
    <source>
        <dbReference type="EMBL" id="MEX6688450.1"/>
    </source>
</evidence>
<dbReference type="CDD" id="cd00830">
    <property type="entry name" value="KAS_III"/>
    <property type="match status" value="1"/>
</dbReference>
<keyword evidence="6" id="KW-1185">Reference proteome</keyword>
<name>A0ABV3ZFZ1_9BACT</name>
<dbReference type="InterPro" id="IPR013751">
    <property type="entry name" value="ACP_syn_III_N"/>
</dbReference>
<evidence type="ECO:0000256" key="2">
    <source>
        <dbReference type="ARBA" id="ARBA00023315"/>
    </source>
</evidence>
<dbReference type="PANTHER" id="PTHR34069:SF2">
    <property type="entry name" value="BETA-KETOACYL-[ACYL-CARRIER-PROTEIN] SYNTHASE III"/>
    <property type="match status" value="1"/>
</dbReference>
<reference evidence="5 6" key="1">
    <citation type="submission" date="2023-07" db="EMBL/GenBank/DDBJ databases">
        <authorList>
            <person name="Lian W.-H."/>
        </authorList>
    </citation>
    <scope>NUCLEOTIDE SEQUENCE [LARGE SCALE GENOMIC DNA]</scope>
    <source>
        <strain evidence="5 6">SYSU DXS3180</strain>
    </source>
</reference>
<feature type="domain" description="Beta-ketoacyl-[acyl-carrier-protein] synthase III N-terminal" evidence="4">
    <location>
        <begin position="108"/>
        <end position="188"/>
    </location>
</feature>
<accession>A0ABV3ZFZ1</accession>
<evidence type="ECO:0000256" key="1">
    <source>
        <dbReference type="ARBA" id="ARBA00022679"/>
    </source>
</evidence>
<evidence type="ECO:0000259" key="4">
    <source>
        <dbReference type="Pfam" id="PF08545"/>
    </source>
</evidence>
<dbReference type="Gene3D" id="3.40.47.10">
    <property type="match status" value="1"/>
</dbReference>
<organism evidence="5 6">
    <name type="scientific">Danxiaibacter flavus</name>
    <dbReference type="NCBI Taxonomy" id="3049108"/>
    <lineage>
        <taxon>Bacteria</taxon>
        <taxon>Pseudomonadati</taxon>
        <taxon>Bacteroidota</taxon>
        <taxon>Chitinophagia</taxon>
        <taxon>Chitinophagales</taxon>
        <taxon>Chitinophagaceae</taxon>
        <taxon>Danxiaibacter</taxon>
    </lineage>
</organism>
<comment type="caution">
    <text evidence="5">The sequence shown here is derived from an EMBL/GenBank/DDBJ whole genome shotgun (WGS) entry which is preliminary data.</text>
</comment>
<keyword evidence="1" id="KW-0808">Transferase</keyword>
<protein>
    <submittedName>
        <fullName evidence="5">Ketoacyl-ACP synthase III</fullName>
    </submittedName>
</protein>